<organism evidence="2 3">
    <name type="scientific">Winogradskyella flava</name>
    <dbReference type="NCBI Taxonomy" id="1884876"/>
    <lineage>
        <taxon>Bacteria</taxon>
        <taxon>Pseudomonadati</taxon>
        <taxon>Bacteroidota</taxon>
        <taxon>Flavobacteriia</taxon>
        <taxon>Flavobacteriales</taxon>
        <taxon>Flavobacteriaceae</taxon>
        <taxon>Winogradskyella</taxon>
    </lineage>
</organism>
<proteinExistence type="predicted"/>
<feature type="chain" id="PRO_5032885436" description="LTXXQ motif family protein" evidence="1">
    <location>
        <begin position="19"/>
        <end position="149"/>
    </location>
</feature>
<evidence type="ECO:0008006" key="4">
    <source>
        <dbReference type="Google" id="ProtNLM"/>
    </source>
</evidence>
<feature type="signal peptide" evidence="1">
    <location>
        <begin position="1"/>
        <end position="18"/>
    </location>
</feature>
<dbReference type="Proteomes" id="UP000533900">
    <property type="component" value="Unassembled WGS sequence"/>
</dbReference>
<keyword evidence="3" id="KW-1185">Reference proteome</keyword>
<reference evidence="2" key="1">
    <citation type="submission" date="2020-08" db="EMBL/GenBank/DDBJ databases">
        <title>Winogradskyella ouciana sp. nov., isolated from the hadal seawater of the Mariana Trench.</title>
        <authorList>
            <person name="He X."/>
        </authorList>
    </citation>
    <scope>NUCLEOTIDE SEQUENCE [LARGE SCALE GENOMIC DNA]</scope>
    <source>
        <strain evidence="2">KCTC 52348</strain>
    </source>
</reference>
<dbReference type="AlphaFoldDB" id="A0A842J0H9"/>
<evidence type="ECO:0000256" key="1">
    <source>
        <dbReference type="SAM" id="SignalP"/>
    </source>
</evidence>
<keyword evidence="1" id="KW-0732">Signal</keyword>
<comment type="caution">
    <text evidence="2">The sequence shown here is derived from an EMBL/GenBank/DDBJ whole genome shotgun (WGS) entry which is preliminary data.</text>
</comment>
<accession>A0A842J0H9</accession>
<evidence type="ECO:0000313" key="2">
    <source>
        <dbReference type="EMBL" id="MBC2846478.1"/>
    </source>
</evidence>
<dbReference type="RefSeq" id="WP_185790184.1">
    <property type="nucleotide sequence ID" value="NZ_JACLCP010000005.1"/>
</dbReference>
<sequence length="149" mass="17319">MKNLIIAAIALFTLNSFAQEKEVKKVSVQTSQEIDSQNQSPNYKADIETKKLSGHLDLSTEQYEKVHEIMLKHFASEQNPKKGVKEKTAIKVKSDKAELSRTVLNQNVELSQDLNEKLKEILSEEQYKKYQQYNLQKRKSYKKVMIKEN</sequence>
<dbReference type="EMBL" id="JACLCP010000005">
    <property type="protein sequence ID" value="MBC2846478.1"/>
    <property type="molecule type" value="Genomic_DNA"/>
</dbReference>
<gene>
    <name evidence="2" type="ORF">H7F21_15335</name>
</gene>
<evidence type="ECO:0000313" key="3">
    <source>
        <dbReference type="Proteomes" id="UP000533900"/>
    </source>
</evidence>
<name>A0A842J0H9_9FLAO</name>
<protein>
    <recommendedName>
        <fullName evidence="4">LTXXQ motif family protein</fullName>
    </recommendedName>
</protein>